<dbReference type="AlphaFoldDB" id="A0A1F6NX48"/>
<dbReference type="InterPro" id="IPR002711">
    <property type="entry name" value="HNH"/>
</dbReference>
<dbReference type="SMART" id="SM00507">
    <property type="entry name" value="HNHc"/>
    <property type="match status" value="1"/>
</dbReference>
<dbReference type="InterPro" id="IPR003615">
    <property type="entry name" value="HNH_nuc"/>
</dbReference>
<evidence type="ECO:0000259" key="1">
    <source>
        <dbReference type="SMART" id="SM00507"/>
    </source>
</evidence>
<accession>A0A1F6NX48</accession>
<dbReference type="PANTHER" id="PTHR33877">
    <property type="entry name" value="SLL1193 PROTEIN"/>
    <property type="match status" value="1"/>
</dbReference>
<dbReference type="InterPro" id="IPR052892">
    <property type="entry name" value="NA-targeting_endonuclease"/>
</dbReference>
<protein>
    <recommendedName>
        <fullName evidence="1">HNH nuclease domain-containing protein</fullName>
    </recommendedName>
</protein>
<evidence type="ECO:0000313" key="3">
    <source>
        <dbReference type="Proteomes" id="UP000177907"/>
    </source>
</evidence>
<proteinExistence type="predicted"/>
<dbReference type="Gene3D" id="1.10.30.50">
    <property type="match status" value="1"/>
</dbReference>
<gene>
    <name evidence="2" type="ORF">A3J93_00385</name>
</gene>
<comment type="caution">
    <text evidence="2">The sequence shown here is derived from an EMBL/GenBank/DDBJ whole genome shotgun (WGS) entry which is preliminary data.</text>
</comment>
<reference evidence="2 3" key="1">
    <citation type="journal article" date="2016" name="Nat. Commun.">
        <title>Thousands of microbial genomes shed light on interconnected biogeochemical processes in an aquifer system.</title>
        <authorList>
            <person name="Anantharaman K."/>
            <person name="Brown C.T."/>
            <person name="Hug L.A."/>
            <person name="Sharon I."/>
            <person name="Castelle C.J."/>
            <person name="Probst A.J."/>
            <person name="Thomas B.C."/>
            <person name="Singh A."/>
            <person name="Wilkins M.J."/>
            <person name="Karaoz U."/>
            <person name="Brodie E.L."/>
            <person name="Williams K.H."/>
            <person name="Hubbard S.S."/>
            <person name="Banfield J.F."/>
        </authorList>
    </citation>
    <scope>NUCLEOTIDE SEQUENCE [LARGE SCALE GENOMIC DNA]</scope>
</reference>
<dbReference type="EMBL" id="MFQZ01000005">
    <property type="protein sequence ID" value="OGH88224.1"/>
    <property type="molecule type" value="Genomic_DNA"/>
</dbReference>
<name>A0A1F6NX48_9BACT</name>
<evidence type="ECO:0000313" key="2">
    <source>
        <dbReference type="EMBL" id="OGH88224.1"/>
    </source>
</evidence>
<sequence length="66" mass="7582">MRYNVLQRDKFRCVLCGRDAKDDRLEIDHIVPVVAGGTNDIKNLRTLCAECNKGKMLLEERHIIAL</sequence>
<dbReference type="Pfam" id="PF01844">
    <property type="entry name" value="HNH"/>
    <property type="match status" value="1"/>
</dbReference>
<dbReference type="CDD" id="cd00085">
    <property type="entry name" value="HNHc"/>
    <property type="match status" value="1"/>
</dbReference>
<dbReference type="PANTHER" id="PTHR33877:SF2">
    <property type="entry name" value="OS07G0170200 PROTEIN"/>
    <property type="match status" value="1"/>
</dbReference>
<feature type="domain" description="HNH nuclease" evidence="1">
    <location>
        <begin position="1"/>
        <end position="53"/>
    </location>
</feature>
<dbReference type="Proteomes" id="UP000177907">
    <property type="component" value="Unassembled WGS sequence"/>
</dbReference>
<dbReference type="STRING" id="1798704.A3J93_00385"/>
<organism evidence="2 3">
    <name type="scientific">Candidatus Magasanikbacteria bacterium RIFOXYC2_FULL_42_28</name>
    <dbReference type="NCBI Taxonomy" id="1798704"/>
    <lineage>
        <taxon>Bacteria</taxon>
        <taxon>Candidatus Magasanikiibacteriota</taxon>
    </lineage>
</organism>